<evidence type="ECO:0000313" key="2">
    <source>
        <dbReference type="Proteomes" id="UP001236500"/>
    </source>
</evidence>
<dbReference type="RefSeq" id="WP_280321018.1">
    <property type="nucleotide sequence ID" value="NZ_CP118605.1"/>
</dbReference>
<dbReference type="InterPro" id="IPR012469">
    <property type="entry name" value="DUF1688"/>
</dbReference>
<keyword evidence="2" id="KW-1185">Reference proteome</keyword>
<dbReference type="PANTHER" id="PTHR31687:SF3">
    <property type="entry name" value="PROTEIN URG3"/>
    <property type="match status" value="1"/>
</dbReference>
<name>A0ABY8NE41_9GAMM</name>
<evidence type="ECO:0000313" key="1">
    <source>
        <dbReference type="EMBL" id="WGL17190.1"/>
    </source>
</evidence>
<organism evidence="1 2">
    <name type="scientific">Microbulbifer bruguierae</name>
    <dbReference type="NCBI Taxonomy" id="3029061"/>
    <lineage>
        <taxon>Bacteria</taxon>
        <taxon>Pseudomonadati</taxon>
        <taxon>Pseudomonadota</taxon>
        <taxon>Gammaproteobacteria</taxon>
        <taxon>Cellvibrionales</taxon>
        <taxon>Microbulbiferaceae</taxon>
        <taxon>Microbulbifer</taxon>
    </lineage>
</organism>
<dbReference type="EMBL" id="CP118605">
    <property type="protein sequence ID" value="WGL17190.1"/>
    <property type="molecule type" value="Genomic_DNA"/>
</dbReference>
<protein>
    <submittedName>
        <fullName evidence="1">DUF1688 family protein</fullName>
    </submittedName>
</protein>
<dbReference type="Proteomes" id="UP001236500">
    <property type="component" value="Chromosome"/>
</dbReference>
<dbReference type="PANTHER" id="PTHR31687">
    <property type="match status" value="1"/>
</dbReference>
<accession>A0ABY8NE41</accession>
<proteinExistence type="predicted"/>
<gene>
    <name evidence="1" type="ORF">PVT68_02550</name>
</gene>
<reference evidence="1 2" key="1">
    <citation type="submission" date="2023-02" db="EMBL/GenBank/DDBJ databases">
        <title>Description and genomic characterization of Microbulbifer bruguierae sp. nov., isolated from the sediment of mangrove plant Bruguiera sexangula.</title>
        <authorList>
            <person name="Long M."/>
        </authorList>
    </citation>
    <scope>NUCLEOTIDE SEQUENCE [LARGE SCALE GENOMIC DNA]</scope>
    <source>
        <strain evidence="1 2">H12</strain>
    </source>
</reference>
<dbReference type="Pfam" id="PF07958">
    <property type="entry name" value="DUF1688"/>
    <property type="match status" value="1"/>
</dbReference>
<sequence>MIRYGQLTAGEYSAVGWLFSTSAIRTQCARILERSLNGQTCFRVNYDRFDATVLYVIDTIRERYPDFAVPYHSRWRHFEVGEQRALLRLRELMNALAPAQRARMGFDLMVPSVFLDAGAGSRWRYRTAEGESIGRSEGLGLASLDSFLNGVFGGGIPYSCNLQGLGSLSEDRFRSAFQVHSSNPLEGVSGRVALLHNLASAMETKPELFPTQSPGDLATLLLESFGESIPASAVLGCTLEAFGDIWPSRVQWESRNLGDTWYYAPFGEGVESLVPFHKLSQWLSYSLIECLELAGFEVTGINELTALAEYRNGGLLIDTGLLELRNPSLADAPLAVESELVIEWRALTICLLDAIAEKIVDQLGFRAEDFPLAKVLEGGTWAAGRRIACERRGDLSPPLSLISDGTVF</sequence>